<comment type="subunit">
    <text evidence="11">Heterotrimer of RecB, RecC and RecD. All subunits contribute to DNA-binding.</text>
</comment>
<comment type="function">
    <text evidence="11">A helicase/nuclease that prepares dsDNA breaks (DSB) for recombinational DNA repair. Binds to DSBs and unwinds DNA via a highly rapid and processive ATP-dependent bidirectional helicase activity. Unwinds dsDNA until it encounters a Chi (crossover hotspot instigator) sequence from the 3' direction. Cuts ssDNA a few nucleotides 3' to the Chi site. The properties and activities of the enzyme are changed at Chi. The Chi-altered holoenzyme produces a long 3'-ssDNA overhang and facilitates RecA-binding to the ssDNA for homologous DNA recombination and repair. Holoenzyme degrades any linearized DNA that is unable to undergo homologous recombination. In the holoenzyme this subunit has ssDNA-dependent ATPase and 5'-3' helicase activity. When added to pre-assembled RecBC greatly stimulates nuclease activity and augments holoenzyme processivity. Negatively regulates the RecA-loading ability of RecBCD.</text>
</comment>
<evidence type="ECO:0000256" key="8">
    <source>
        <dbReference type="ARBA" id="ARBA00023125"/>
    </source>
</evidence>
<sequence>MSSTKHLLYGLQVQGLFSDLDVHFATLMGKLSKDESQALLLAAALVSHVSSMGHVCLSLAEWSDQLVGDAEMGDALRLPSLDKWREQLLQYQVVGQPGERTPLILDHADRLYLHRYWAYEQQLAIGLLELSQAEMITPDLSRLQPMLTQLFPVEEGGVTNWQKIAAAVSVIKRLTVISGGPGTGKTSTVVRILALLLQQAGDDPLSIALAAPTGKAAARLQTSIQQAINQLSLDASLIEKIPDQAMTLHRLMGSRRDSILFRHSAENPLSCDLLIIDEASMVDVALMAKVIAALPAQGRLILLGDRHQLASVEAGAVLGDICSEGRGFSEPFRVQLGCVVGEAISDITPSQGVLSDSIVELTHSYRFDQNSGIGQLAGAVNRGDSVAALSLLEDARFTDIHLLKRADDPVAVALLHYTDYLNRVKQGAPIEAIFEAYEKFRVLCVLRLGEQGVSGLNEAIYEGLVAAHLIPRGDPWYPGRPLLITHNDHNLKLYNGDIGILLQDQSGQKSVYFQTPDGYRTVSPSRLPRHETAFALTVHKSQGSEFESVLFILPANDNPLLSRELIYTGLTRSRTQLMLCDQAGVLTTALNQRIKRTSGLKDLLWQGSH</sequence>
<dbReference type="GO" id="GO:0003677">
    <property type="term" value="F:DNA binding"/>
    <property type="evidence" value="ECO:0007669"/>
    <property type="project" value="UniProtKB-UniRule"/>
</dbReference>
<dbReference type="Gene3D" id="3.40.50.300">
    <property type="entry name" value="P-loop containing nucleotide triphosphate hydrolases"/>
    <property type="match status" value="3"/>
</dbReference>
<dbReference type="AlphaFoldDB" id="A0A558DS08"/>
<comment type="caution">
    <text evidence="14">The sequence shown here is derived from an EMBL/GenBank/DDBJ whole genome shotgun (WGS) entry which is preliminary data.</text>
</comment>
<gene>
    <name evidence="11 14" type="primary">recD</name>
    <name evidence="14" type="ORF">FHP88_07960</name>
</gene>
<dbReference type="GO" id="GO:0005524">
    <property type="term" value="F:ATP binding"/>
    <property type="evidence" value="ECO:0007669"/>
    <property type="project" value="UniProtKB-UniRule"/>
</dbReference>
<evidence type="ECO:0000256" key="3">
    <source>
        <dbReference type="ARBA" id="ARBA00022763"/>
    </source>
</evidence>
<dbReference type="InterPro" id="IPR050534">
    <property type="entry name" value="Coronavir_polyprotein_1ab"/>
</dbReference>
<keyword evidence="9 11" id="KW-0234">DNA repair</keyword>
<dbReference type="CDD" id="cd17933">
    <property type="entry name" value="DEXSc_RecD-like"/>
    <property type="match status" value="1"/>
</dbReference>
<dbReference type="GO" id="GO:0017116">
    <property type="term" value="F:single-stranded DNA helicase activity"/>
    <property type="evidence" value="ECO:0007669"/>
    <property type="project" value="TreeGrafter"/>
</dbReference>
<keyword evidence="15" id="KW-1185">Reference proteome</keyword>
<dbReference type="OrthoDB" id="9803432at2"/>
<comment type="miscellaneous">
    <text evidence="11">In the RecBCD complex, RecB has a slow 3'-5' helicase, an exonuclease activity and loads RecA onto ssDNA, RecD has a fast 5'-3' helicase activity, while RecC stimulates the ATPase and processivity of the RecB helicase and contributes to recognition of the Chi site.</text>
</comment>
<dbReference type="InterPro" id="IPR041851">
    <property type="entry name" value="RecD_N_sf"/>
</dbReference>
<dbReference type="EMBL" id="VMNH01000007">
    <property type="protein sequence ID" value="TVO75925.1"/>
    <property type="molecule type" value="Genomic_DNA"/>
</dbReference>
<dbReference type="InterPro" id="IPR049550">
    <property type="entry name" value="RecD_N"/>
</dbReference>
<evidence type="ECO:0000259" key="13">
    <source>
        <dbReference type="Pfam" id="PF21185"/>
    </source>
</evidence>
<name>A0A558DS08_9GAMM</name>
<feature type="binding site" evidence="11">
    <location>
        <begin position="179"/>
        <end position="186"/>
    </location>
    <ligand>
        <name>ATP</name>
        <dbReference type="ChEBI" id="CHEBI:30616"/>
    </ligand>
</feature>
<dbReference type="InterPro" id="IPR027785">
    <property type="entry name" value="UvrD-like_helicase_C"/>
</dbReference>
<evidence type="ECO:0000256" key="9">
    <source>
        <dbReference type="ARBA" id="ARBA00023204"/>
    </source>
</evidence>
<dbReference type="EC" id="5.6.2.3" evidence="11"/>
<dbReference type="NCBIfam" id="TIGR01447">
    <property type="entry name" value="recD"/>
    <property type="match status" value="1"/>
</dbReference>
<evidence type="ECO:0000313" key="14">
    <source>
        <dbReference type="EMBL" id="TVO75925.1"/>
    </source>
</evidence>
<dbReference type="Pfam" id="PF13245">
    <property type="entry name" value="AAA_19"/>
    <property type="match status" value="1"/>
</dbReference>
<evidence type="ECO:0000313" key="15">
    <source>
        <dbReference type="Proteomes" id="UP000316649"/>
    </source>
</evidence>
<comment type="catalytic activity">
    <reaction evidence="11">
        <text>ATP + H2O = ADP + phosphate + H(+)</text>
        <dbReference type="Rhea" id="RHEA:13065"/>
        <dbReference type="ChEBI" id="CHEBI:15377"/>
        <dbReference type="ChEBI" id="CHEBI:15378"/>
        <dbReference type="ChEBI" id="CHEBI:30616"/>
        <dbReference type="ChEBI" id="CHEBI:43474"/>
        <dbReference type="ChEBI" id="CHEBI:456216"/>
        <dbReference type="EC" id="5.6.2.3"/>
    </reaction>
</comment>
<evidence type="ECO:0000256" key="5">
    <source>
        <dbReference type="ARBA" id="ARBA00022806"/>
    </source>
</evidence>
<keyword evidence="8 11" id="KW-0238">DNA-binding</keyword>
<dbReference type="GO" id="GO:0009338">
    <property type="term" value="C:exodeoxyribonuclease V complex"/>
    <property type="evidence" value="ECO:0007669"/>
    <property type="project" value="InterPro"/>
</dbReference>
<dbReference type="GO" id="GO:0008854">
    <property type="term" value="F:exodeoxyribonuclease V activity"/>
    <property type="evidence" value="ECO:0007669"/>
    <property type="project" value="InterPro"/>
</dbReference>
<dbReference type="HAMAP" id="MF_01487">
    <property type="entry name" value="RecD"/>
    <property type="match status" value="1"/>
</dbReference>
<evidence type="ECO:0000256" key="2">
    <source>
        <dbReference type="ARBA" id="ARBA00022741"/>
    </source>
</evidence>
<dbReference type="PANTHER" id="PTHR43788">
    <property type="entry name" value="DNA2/NAM7 HELICASE FAMILY MEMBER"/>
    <property type="match status" value="1"/>
</dbReference>
<dbReference type="GO" id="GO:0000724">
    <property type="term" value="P:double-strand break repair via homologous recombination"/>
    <property type="evidence" value="ECO:0007669"/>
    <property type="project" value="UniProtKB-UniRule"/>
</dbReference>
<keyword evidence="5 11" id="KW-0347">Helicase</keyword>
<keyword evidence="7 11" id="KW-0067">ATP-binding</keyword>
<evidence type="ECO:0000256" key="1">
    <source>
        <dbReference type="ARBA" id="ARBA00022722"/>
    </source>
</evidence>
<keyword evidence="2 11" id="KW-0547">Nucleotide-binding</keyword>
<evidence type="ECO:0000256" key="6">
    <source>
        <dbReference type="ARBA" id="ARBA00022839"/>
    </source>
</evidence>
<dbReference type="InterPro" id="IPR027417">
    <property type="entry name" value="P-loop_NTPase"/>
</dbReference>
<dbReference type="PANTHER" id="PTHR43788:SF6">
    <property type="entry name" value="DNA HELICASE B"/>
    <property type="match status" value="1"/>
</dbReference>
<dbReference type="GO" id="GO:0016887">
    <property type="term" value="F:ATP hydrolysis activity"/>
    <property type="evidence" value="ECO:0007669"/>
    <property type="project" value="RHEA"/>
</dbReference>
<dbReference type="Pfam" id="PF13538">
    <property type="entry name" value="UvrD_C_2"/>
    <property type="match status" value="1"/>
</dbReference>
<proteinExistence type="inferred from homology"/>
<dbReference type="SUPFAM" id="SSF52540">
    <property type="entry name" value="P-loop containing nucleoside triphosphate hydrolases"/>
    <property type="match status" value="1"/>
</dbReference>
<accession>A0A558DS08</accession>
<keyword evidence="6 11" id="KW-0269">Exonuclease</keyword>
<evidence type="ECO:0000256" key="10">
    <source>
        <dbReference type="ARBA" id="ARBA00023235"/>
    </source>
</evidence>
<dbReference type="Pfam" id="PF21185">
    <property type="entry name" value="RecD_N"/>
    <property type="match status" value="1"/>
</dbReference>
<reference evidence="14 15" key="1">
    <citation type="submission" date="2019-07" db="EMBL/GenBank/DDBJ databases">
        <title>The pathways for chlorine oxyanion respiration interact through the shared metabolite chlorate.</title>
        <authorList>
            <person name="Barnum T.P."/>
            <person name="Cheng Y."/>
            <person name="Hill K.A."/>
            <person name="Lucas L.N."/>
            <person name="Carlson H.K."/>
            <person name="Coates J.D."/>
        </authorList>
    </citation>
    <scope>NUCLEOTIDE SEQUENCE [LARGE SCALE GENOMIC DNA]</scope>
    <source>
        <strain evidence="14 15">BK-1</strain>
    </source>
</reference>
<feature type="domain" description="RecBCD enzyme subunit RecD N-terminal" evidence="13">
    <location>
        <begin position="14"/>
        <end position="112"/>
    </location>
</feature>
<evidence type="ECO:0000259" key="12">
    <source>
        <dbReference type="Pfam" id="PF13538"/>
    </source>
</evidence>
<evidence type="ECO:0000256" key="11">
    <source>
        <dbReference type="HAMAP-Rule" id="MF_01487"/>
    </source>
</evidence>
<dbReference type="InterPro" id="IPR006344">
    <property type="entry name" value="RecD"/>
</dbReference>
<feature type="domain" description="UvrD-like helicase C-terminal" evidence="12">
    <location>
        <begin position="533"/>
        <end position="579"/>
    </location>
</feature>
<organism evidence="14 15">
    <name type="scientific">Sedimenticola selenatireducens</name>
    <dbReference type="NCBI Taxonomy" id="191960"/>
    <lineage>
        <taxon>Bacteria</taxon>
        <taxon>Pseudomonadati</taxon>
        <taxon>Pseudomonadota</taxon>
        <taxon>Gammaproteobacteria</taxon>
        <taxon>Chromatiales</taxon>
        <taxon>Sedimenticolaceae</taxon>
        <taxon>Sedimenticola</taxon>
    </lineage>
</organism>
<dbReference type="CDD" id="cd18809">
    <property type="entry name" value="SF1_C_RecD"/>
    <property type="match status" value="1"/>
</dbReference>
<dbReference type="Proteomes" id="UP000316649">
    <property type="component" value="Unassembled WGS sequence"/>
</dbReference>
<evidence type="ECO:0000256" key="7">
    <source>
        <dbReference type="ARBA" id="ARBA00022840"/>
    </source>
</evidence>
<comment type="similarity">
    <text evidence="11">Belongs to the RecD family.</text>
</comment>
<keyword evidence="10 11" id="KW-0413">Isomerase</keyword>
<evidence type="ECO:0000256" key="4">
    <source>
        <dbReference type="ARBA" id="ARBA00022801"/>
    </source>
</evidence>
<keyword evidence="1 11" id="KW-0540">Nuclease</keyword>
<keyword evidence="3 11" id="KW-0227">DNA damage</keyword>
<dbReference type="RefSeq" id="WP_144358505.1">
    <property type="nucleotide sequence ID" value="NZ_VMNH01000007.1"/>
</dbReference>
<dbReference type="GO" id="GO:0043139">
    <property type="term" value="F:5'-3' DNA helicase activity"/>
    <property type="evidence" value="ECO:0007669"/>
    <property type="project" value="UniProtKB-UniRule"/>
</dbReference>
<keyword evidence="4 11" id="KW-0378">Hydrolase</keyword>
<dbReference type="Gene3D" id="1.10.10.1020">
    <property type="entry name" value="RecBCD complex, subunit RecD, N-terminal domain"/>
    <property type="match status" value="1"/>
</dbReference>
<protein>
    <recommendedName>
        <fullName evidence="11">RecBCD enzyme subunit RecD</fullName>
        <ecNumber evidence="11">5.6.2.3</ecNumber>
    </recommendedName>
    <alternativeName>
        <fullName evidence="11">DNA 5'-3' helicase subunit RecD</fullName>
    </alternativeName>
    <alternativeName>
        <fullName evidence="11">Exonuclease V subunit RecD</fullName>
        <shortName evidence="11">ExoV subunit RecD</shortName>
    </alternativeName>
    <alternativeName>
        <fullName evidence="11">Helicase/nuclease RecBCD subunit RecD</fullName>
    </alternativeName>
</protein>